<name>A0A0C3ABX8_PILCF</name>
<reference evidence="3" key="2">
    <citation type="submission" date="2015-01" db="EMBL/GenBank/DDBJ databases">
        <title>Evolutionary Origins and Diversification of the Mycorrhizal Mutualists.</title>
        <authorList>
            <consortium name="DOE Joint Genome Institute"/>
            <consortium name="Mycorrhizal Genomics Consortium"/>
            <person name="Kohler A."/>
            <person name="Kuo A."/>
            <person name="Nagy L.G."/>
            <person name="Floudas D."/>
            <person name="Copeland A."/>
            <person name="Barry K.W."/>
            <person name="Cichocki N."/>
            <person name="Veneault-Fourrey C."/>
            <person name="LaButti K."/>
            <person name="Lindquist E.A."/>
            <person name="Lipzen A."/>
            <person name="Lundell T."/>
            <person name="Morin E."/>
            <person name="Murat C."/>
            <person name="Riley R."/>
            <person name="Ohm R."/>
            <person name="Sun H."/>
            <person name="Tunlid A."/>
            <person name="Henrissat B."/>
            <person name="Grigoriev I.V."/>
            <person name="Hibbett D.S."/>
            <person name="Martin F."/>
        </authorList>
    </citation>
    <scope>NUCLEOTIDE SEQUENCE [LARGE SCALE GENOMIC DNA]</scope>
    <source>
        <strain evidence="3">F 1598</strain>
    </source>
</reference>
<reference evidence="2 3" key="1">
    <citation type="submission" date="2014-04" db="EMBL/GenBank/DDBJ databases">
        <authorList>
            <consortium name="DOE Joint Genome Institute"/>
            <person name="Kuo A."/>
            <person name="Tarkka M."/>
            <person name="Buscot F."/>
            <person name="Kohler A."/>
            <person name="Nagy L.G."/>
            <person name="Floudas D."/>
            <person name="Copeland A."/>
            <person name="Barry K.W."/>
            <person name="Cichocki N."/>
            <person name="Veneault-Fourrey C."/>
            <person name="LaButti K."/>
            <person name="Lindquist E.A."/>
            <person name="Lipzen A."/>
            <person name="Lundell T."/>
            <person name="Morin E."/>
            <person name="Murat C."/>
            <person name="Sun H."/>
            <person name="Tunlid A."/>
            <person name="Henrissat B."/>
            <person name="Grigoriev I.V."/>
            <person name="Hibbett D.S."/>
            <person name="Martin F."/>
            <person name="Nordberg H.P."/>
            <person name="Cantor M.N."/>
            <person name="Hua S.X."/>
        </authorList>
    </citation>
    <scope>NUCLEOTIDE SEQUENCE [LARGE SCALE GENOMIC DNA]</scope>
    <source>
        <strain evidence="2 3">F 1598</strain>
    </source>
</reference>
<dbReference type="HOGENOM" id="CLU_1897030_0_0_1"/>
<keyword evidence="3" id="KW-1185">Reference proteome</keyword>
<dbReference type="AlphaFoldDB" id="A0A0C3ABX8"/>
<feature type="region of interest" description="Disordered" evidence="1">
    <location>
        <begin position="73"/>
        <end position="96"/>
    </location>
</feature>
<evidence type="ECO:0000256" key="1">
    <source>
        <dbReference type="SAM" id="MobiDB-lite"/>
    </source>
</evidence>
<accession>A0A0C3ABX8</accession>
<protein>
    <submittedName>
        <fullName evidence="2">Uncharacterized protein</fullName>
    </submittedName>
</protein>
<sequence length="120" mass="13238">MPNAILKRIVDCAHAMKINSKEDLQLETQWSCANIYSEEILTLIKIHHAPPEPVPAGISGTEPAGCTKCSRCGKKGHNKSNKKCPKYSSPSEKENIPPVQSACSIFLGITRSISYIFFYT</sequence>
<dbReference type="InParanoid" id="A0A0C3ABX8"/>
<feature type="compositionally biased region" description="Basic residues" evidence="1">
    <location>
        <begin position="73"/>
        <end position="85"/>
    </location>
</feature>
<dbReference type="OrthoDB" id="2803597at2759"/>
<dbReference type="EMBL" id="KN833369">
    <property type="protein sequence ID" value="KIM71288.1"/>
    <property type="molecule type" value="Genomic_DNA"/>
</dbReference>
<proteinExistence type="predicted"/>
<gene>
    <name evidence="2" type="ORF">PILCRDRAFT_17201</name>
</gene>
<evidence type="ECO:0000313" key="2">
    <source>
        <dbReference type="EMBL" id="KIM71288.1"/>
    </source>
</evidence>
<organism evidence="2 3">
    <name type="scientific">Piloderma croceum (strain F 1598)</name>
    <dbReference type="NCBI Taxonomy" id="765440"/>
    <lineage>
        <taxon>Eukaryota</taxon>
        <taxon>Fungi</taxon>
        <taxon>Dikarya</taxon>
        <taxon>Basidiomycota</taxon>
        <taxon>Agaricomycotina</taxon>
        <taxon>Agaricomycetes</taxon>
        <taxon>Agaricomycetidae</taxon>
        <taxon>Atheliales</taxon>
        <taxon>Atheliaceae</taxon>
        <taxon>Piloderma</taxon>
    </lineage>
</organism>
<dbReference type="Proteomes" id="UP000054166">
    <property type="component" value="Unassembled WGS sequence"/>
</dbReference>
<evidence type="ECO:0000313" key="3">
    <source>
        <dbReference type="Proteomes" id="UP000054166"/>
    </source>
</evidence>